<dbReference type="Gene3D" id="3.20.20.70">
    <property type="entry name" value="Aldolase class I"/>
    <property type="match status" value="1"/>
</dbReference>
<evidence type="ECO:0000256" key="4">
    <source>
        <dbReference type="ARBA" id="ARBA00006477"/>
    </source>
</evidence>
<feature type="domain" description="3-dehydroquinate synthase C-terminal" evidence="30">
    <location>
        <begin position="186"/>
        <end position="366"/>
    </location>
</feature>
<comment type="cofactor">
    <cofactor evidence="23 24">
        <name>Zn(2+)</name>
        <dbReference type="ChEBI" id="CHEBI:29105"/>
    </cofactor>
    <text evidence="23 24">Binds 2 Zn(2+) ions per subunit.</text>
</comment>
<dbReference type="EC" id="1.1.1.25" evidence="23"/>
<dbReference type="GO" id="GO:0046872">
    <property type="term" value="F:metal ion binding"/>
    <property type="evidence" value="ECO:0007669"/>
    <property type="project" value="UniProtKB-UniRule"/>
</dbReference>
<comment type="catalytic activity">
    <reaction evidence="23 24">
        <text>7-phospho-2-dehydro-3-deoxy-D-arabino-heptonate = 3-dehydroquinate + phosphate</text>
        <dbReference type="Rhea" id="RHEA:21968"/>
        <dbReference type="ChEBI" id="CHEBI:32364"/>
        <dbReference type="ChEBI" id="CHEBI:43474"/>
        <dbReference type="ChEBI" id="CHEBI:58394"/>
        <dbReference type="EC" id="4.2.3.4"/>
    </reaction>
</comment>
<dbReference type="eggNOG" id="KOG0692">
    <property type="taxonomic scope" value="Eukaryota"/>
</dbReference>
<evidence type="ECO:0000259" key="26">
    <source>
        <dbReference type="Pfam" id="PF01488"/>
    </source>
</evidence>
<evidence type="ECO:0000256" key="5">
    <source>
        <dbReference type="ARBA" id="ARBA00009349"/>
    </source>
</evidence>
<evidence type="ECO:0000256" key="22">
    <source>
        <dbReference type="ARBA" id="ARBA00054455"/>
    </source>
</evidence>
<evidence type="ECO:0000256" key="7">
    <source>
        <dbReference type="ARBA" id="ARBA00022490"/>
    </source>
</evidence>
<comment type="similarity">
    <text evidence="23 24">In the C-terminal section; belongs to the shikimate dehydrogenase family.</text>
</comment>
<dbReference type="GO" id="GO:0005737">
    <property type="term" value="C:cytoplasm"/>
    <property type="evidence" value="ECO:0007669"/>
    <property type="project" value="UniProtKB-SubCell"/>
</dbReference>
<organism evidence="31 32">
    <name type="scientific">Zygosaccharomyces rouxii</name>
    <dbReference type="NCBI Taxonomy" id="4956"/>
    <lineage>
        <taxon>Eukaryota</taxon>
        <taxon>Fungi</taxon>
        <taxon>Dikarya</taxon>
        <taxon>Ascomycota</taxon>
        <taxon>Saccharomycotina</taxon>
        <taxon>Saccharomycetes</taxon>
        <taxon>Saccharomycetales</taxon>
        <taxon>Saccharomycetaceae</taxon>
        <taxon>Zygosaccharomyces</taxon>
    </lineage>
</organism>
<dbReference type="GO" id="GO:0004765">
    <property type="term" value="F:shikimate kinase activity"/>
    <property type="evidence" value="ECO:0007669"/>
    <property type="project" value="UniProtKB-UniRule"/>
</dbReference>
<feature type="binding site" evidence="23">
    <location>
        <position position="114"/>
    </location>
    <ligand>
        <name>NAD(+)</name>
        <dbReference type="ChEBI" id="CHEBI:57540"/>
    </ligand>
</feature>
<evidence type="ECO:0000256" key="11">
    <source>
        <dbReference type="ARBA" id="ARBA00022741"/>
    </source>
</evidence>
<dbReference type="Gene3D" id="3.40.50.720">
    <property type="entry name" value="NAD(P)-binding Rossmann-like Domain"/>
    <property type="match status" value="1"/>
</dbReference>
<dbReference type="GO" id="GO:0008652">
    <property type="term" value="P:amino acid biosynthetic process"/>
    <property type="evidence" value="ECO:0007669"/>
    <property type="project" value="UniProtKB-KW"/>
</dbReference>
<keyword evidence="8 23" id="KW-0028">Amino-acid biosynthesis</keyword>
<comment type="subcellular location">
    <subcellularLocation>
        <location evidence="1 23 24">Cytoplasm</location>
    </subcellularLocation>
</comment>
<dbReference type="FunFam" id="3.65.10.10:FF:000007">
    <property type="entry name" value="Pentafunctional AROM polypeptide"/>
    <property type="match status" value="1"/>
</dbReference>
<feature type="binding site" evidence="23">
    <location>
        <position position="279"/>
    </location>
    <ligand>
        <name>7-phospho-2-dehydro-3-deoxy-D-arabino-heptonate</name>
        <dbReference type="ChEBI" id="CHEBI:58394"/>
    </ligand>
</feature>
<dbReference type="SUPFAM" id="SSF53223">
    <property type="entry name" value="Aminoacid dehydrogenase-like, N-terminal domain"/>
    <property type="match status" value="1"/>
</dbReference>
<feature type="binding site" evidence="23">
    <location>
        <position position="279"/>
    </location>
    <ligand>
        <name>Zn(2+)</name>
        <dbReference type="ChEBI" id="CHEBI:29105"/>
        <note>catalytic</note>
    </ligand>
</feature>
<protein>
    <recommendedName>
        <fullName evidence="23">Pentafunctional AROM polypeptide</fullName>
    </recommendedName>
    <domain>
        <recommendedName>
            <fullName evidence="23">3-dehydroquinate synthase</fullName>
            <shortName evidence="23">DHQS</shortName>
            <ecNumber evidence="23">4.2.3.4</ecNumber>
        </recommendedName>
    </domain>
    <domain>
        <recommendedName>
            <fullName evidence="23">3-phosphoshikimate 1-carboxyvinyltransferase</fullName>
            <ecNumber evidence="23">2.5.1.19</ecNumber>
        </recommendedName>
        <alternativeName>
            <fullName evidence="23">5-enolpyruvylshikimate-3-phosphate synthase</fullName>
            <shortName evidence="23">EPSP synthase</shortName>
            <shortName evidence="23">EPSPS</shortName>
        </alternativeName>
    </domain>
    <domain>
        <recommendedName>
            <fullName evidence="23">Shikimate kinase</fullName>
            <shortName evidence="23">SK</shortName>
            <ecNumber evidence="23">2.7.1.71</ecNumber>
        </recommendedName>
    </domain>
    <domain>
        <recommendedName>
            <fullName evidence="23">3-dehydroquinate dehydratase</fullName>
            <shortName evidence="23">3-dehydroquinase</shortName>
            <ecNumber evidence="23">4.2.1.10</ecNumber>
        </recommendedName>
    </domain>
    <domain>
        <recommendedName>
            <fullName evidence="23">Shikimate dehydrogenase</fullName>
            <ecNumber evidence="23">1.1.1.25</ecNumber>
        </recommendedName>
    </domain>
</protein>
<dbReference type="UniPathway" id="UPA00053">
    <property type="reaction ID" value="UER00085"/>
</dbReference>
<dbReference type="SUPFAM" id="SSF52540">
    <property type="entry name" value="P-loop containing nucleoside triphosphate hydrolases"/>
    <property type="match status" value="1"/>
</dbReference>
<dbReference type="FunFam" id="3.40.50.1970:FF:000007">
    <property type="entry name" value="Pentafunctional AROM polypeptide"/>
    <property type="match status" value="1"/>
</dbReference>
<comment type="pathway">
    <text evidence="3 23 24">Metabolic intermediate biosynthesis; chorismate biosynthesis; chorismate from D-erythrose 4-phosphate and phosphoenolpyruvate: step 5/7.</text>
</comment>
<comment type="similarity">
    <text evidence="4">In the 2nd section; belongs to the type-I 3-dehydroquinase family.</text>
</comment>
<dbReference type="PIRSF" id="PIRSF000514">
    <property type="entry name" value="Pentafunct_AroM"/>
    <property type="match status" value="1"/>
</dbReference>
<comment type="similarity">
    <text evidence="23 24">In the 2nd section; belongs to the EPSP synthase family.</text>
</comment>
<feature type="binding site" evidence="23">
    <location>
        <position position="141"/>
    </location>
    <ligand>
        <name>7-phospho-2-dehydro-3-deoxy-D-arabino-heptonate</name>
        <dbReference type="ChEBI" id="CHEBI:58394"/>
    </ligand>
</feature>
<feature type="binding site" evidence="23">
    <location>
        <position position="295"/>
    </location>
    <ligand>
        <name>Zn(2+)</name>
        <dbReference type="ChEBI" id="CHEBI:29105"/>
        <note>catalytic</note>
    </ligand>
</feature>
<keyword evidence="17 23" id="KW-0057">Aromatic amino acid biosynthesis</keyword>
<dbReference type="Proteomes" id="UP000187013">
    <property type="component" value="Unassembled WGS sequence"/>
</dbReference>
<dbReference type="PROSITE" id="PS01028">
    <property type="entry name" value="DEHYDROQUINASE_I"/>
    <property type="match status" value="1"/>
</dbReference>
<dbReference type="InterPro" id="IPR031322">
    <property type="entry name" value="Shikimate/glucono_kinase"/>
</dbReference>
<keyword evidence="9 23" id="KW-0808">Transferase</keyword>
<dbReference type="InterPro" id="IPR010110">
    <property type="entry name" value="Shikimate_DH_AroM-type"/>
</dbReference>
<dbReference type="InterPro" id="IPR036291">
    <property type="entry name" value="NAD(P)-bd_dom_sf"/>
</dbReference>
<dbReference type="HAMAP" id="MF_03143">
    <property type="entry name" value="Pentafunct_AroM"/>
    <property type="match status" value="1"/>
</dbReference>
<dbReference type="Gene3D" id="3.40.50.10860">
    <property type="entry name" value="Leucine Dehydrogenase, chain A, domain 1"/>
    <property type="match status" value="1"/>
</dbReference>
<feature type="binding site" evidence="23">
    <location>
        <begin position="174"/>
        <end position="177"/>
    </location>
    <ligand>
        <name>NAD(+)</name>
        <dbReference type="ChEBI" id="CHEBI:57540"/>
    </ligand>
</feature>
<feature type="binding site" evidence="23">
    <location>
        <begin position="272"/>
        <end position="276"/>
    </location>
    <ligand>
        <name>7-phospho-2-dehydro-3-deoxy-D-arabino-heptonate</name>
        <dbReference type="ChEBI" id="CHEBI:58394"/>
    </ligand>
</feature>
<keyword evidence="7 23" id="KW-0963">Cytoplasm</keyword>
<evidence type="ECO:0000256" key="21">
    <source>
        <dbReference type="ARBA" id="ARBA00048567"/>
    </source>
</evidence>
<dbReference type="Gene3D" id="3.40.50.300">
    <property type="entry name" value="P-loop containing nucleotide triphosphate hydrolases"/>
    <property type="match status" value="1"/>
</dbReference>
<evidence type="ECO:0000256" key="20">
    <source>
        <dbReference type="ARBA" id="ARBA00044633"/>
    </source>
</evidence>
<keyword evidence="12 23" id="KW-0418">Kinase</keyword>
<feature type="binding site" evidence="23">
    <location>
        <position position="258"/>
    </location>
    <ligand>
        <name>7-phospho-2-dehydro-3-deoxy-D-arabino-heptonate</name>
        <dbReference type="ChEBI" id="CHEBI:58394"/>
    </ligand>
</feature>
<dbReference type="InterPro" id="IPR006264">
    <property type="entry name" value="EPSP_synthase"/>
</dbReference>
<dbReference type="FunFam" id="1.20.1090.10:FF:000007">
    <property type="entry name" value="Pentafunctional AROM polypeptide"/>
    <property type="match status" value="1"/>
</dbReference>
<evidence type="ECO:0000256" key="8">
    <source>
        <dbReference type="ARBA" id="ARBA00022605"/>
    </source>
</evidence>
<evidence type="ECO:0000256" key="10">
    <source>
        <dbReference type="ARBA" id="ARBA00022723"/>
    </source>
</evidence>
<feature type="domain" description="Shikimate dehydrogenase substrate binding N-terminal" evidence="28">
    <location>
        <begin position="1312"/>
        <end position="1394"/>
    </location>
</feature>
<feature type="domain" description="3-dehydroquinate synthase N-terminal" evidence="27">
    <location>
        <begin position="72"/>
        <end position="184"/>
    </location>
</feature>
<evidence type="ECO:0000256" key="9">
    <source>
        <dbReference type="ARBA" id="ARBA00022679"/>
    </source>
</evidence>
<sequence length="1589" mass="175153">MVKFEKVPILGKESIHVGYDIHTDMVQTIINDCRSSTYVVVNDTNLSKVPYCQDFVQELRSSLPEGSRLLQYAVKPGEANKTRSTKADIEDYLLSKGCTRDTVIIAIGGGIIGDMVGFVAATFMRGVRVVQVPTSLLAMVDSSIGGKTAVDTPLGKNFIGAFWQPQFVLVDVKWLETLPRREFINGMAEVIKTACIWNGLEFERLESNAELFLRVVNGSKVIKVNGLSTGEVNDIHYTNIEAMLEHTFKLVLESIKVKAEVVSSDERESSLRNLLNFGHSVGHAYEAILTPQALHGECVSIGMIKEAELSRYLGILSPTQVSRLTKILAAYGLPISPEEKWFKDLTLQKKTPLDVLLQKMSIDKKNDGSKKKVVILESIGKCYGKSAHYVNDEDLKFVLTDETLVYPFSNIPQEQAKTIVPPGSKSISNRALILAALGKGTCKIKNLLHSDDTKHMLTAVQELKGASITWEDNGETVVLEGHGGETLTASADPLYLGNAGTASRFLTTLAALVNSSSKQDYVVLTGNARMQQRPIGPLVDSLRTNGTKIDYLKSEGSLPLKIYTSTPFKGGRIELAATVSSQYVSSVLMCAPYAENPVTLALVGGKPISQLYVDMTIKMMEKFGIKVEVSTTEPYTYHIPKGQYTNPPEYIIESDASSATYPLAFAAMTGTTVTVPNIGYESLQGDARFAIEVLRPMGCKVEQTANSTTVTGPPTGSLRPLKHVDMEPMTDAFLTASVVAAVAHDNDTDSANVTTIEGIANQRVKECNRIEAMSTELAKFGVATKELPDGIQIHGINSLDLLQLPSNSTGPIGIESYDDHRVAMSLSLLAGMVNYSKSHPAADIKPVRILERRCTGKTWPGWWDVLHTELGAHLDGAEPLGYLSGKKTKRSVVLIGMRAAGKSTLGRWCSQILGYELCDLDVLFEKQYAKGTVKDFVAEHGWDKFREAEANLFKETVEQYGDGGYVFSAGGGLVENEVSREHLKKYASDGGVVLHLHRDIEETIVFLQSDPTRPAYMEEIRDVWERREKWYNECSNFAFLAPHCSNEKEFQHLRKSFANYITAITGNREVQVPNKRSAFVCLTFGDLTEKASVLPSIVRGCDAVELRVDHLAKYDSQFVSKQLSTLRTATNDLPIVFTLRTKKQGGKFPDEDYTGMARLFDVALKACVEYIDLELTLPIDVQYKVSNTKGYTKIIGSHHDFGAKYPWKDPEWENRYNQALSLDVDVIKFVGTATKFEDNLALERFREEHKSKPLIAINMGEIGKISRVLNPILTPITSEHLPNSSAPGQLTLAQINKIFASMGGITSKKFFVVGNPVSHSRSPVLHNTGYKLNGLPHHFDRFETDSAQVVKETLLDGEPSLGGLAVTIPLKLDIMKYMNQLTDAARVIGAMNTVIPLGNHHFKGDNTDWIGIKHSLTSNGVPEKVSNVAGLVIGAGGTSRAAIYSLHNLGCHRIFVINRTVSKSIELRDSFPQEYNVVAAETTQQIDHLNEHIGIAVSCVPADKDLDTELLAKLERFLHKGKHNSFVPTLLEAAYKPDVTPVMKLAHDKYQWQVVPGRELLVHQGVAQFEIWTGAKAPFQEIFNAVTRD</sequence>
<dbReference type="InterPro" id="IPR013785">
    <property type="entry name" value="Aldolase_TIM"/>
</dbReference>
<feature type="binding site" evidence="23">
    <location>
        <position position="147"/>
    </location>
    <ligand>
        <name>7-phospho-2-dehydro-3-deoxy-D-arabino-heptonate</name>
        <dbReference type="ChEBI" id="CHEBI:58394"/>
    </ligand>
</feature>
<comment type="similarity">
    <text evidence="24">In the N-terminal section; belongs to the dehydroquinate synthase family.</text>
</comment>
<comment type="function">
    <text evidence="22 23 24">The AROM polypeptide catalyzes 5 consecutive enzymatic reactions in prechorismate polyaromatic amino acid biosynthesis.</text>
</comment>
<dbReference type="PANTHER" id="PTHR21090:SF5">
    <property type="entry name" value="PENTAFUNCTIONAL AROM POLYPEPTIDE"/>
    <property type="match status" value="1"/>
</dbReference>
<evidence type="ECO:0000256" key="19">
    <source>
        <dbReference type="ARBA" id="ARBA00023268"/>
    </source>
</evidence>
<dbReference type="EC" id="4.2.3.4" evidence="23"/>
<dbReference type="InterPro" id="IPR027417">
    <property type="entry name" value="P-loop_NTPase"/>
</dbReference>
<evidence type="ECO:0000259" key="25">
    <source>
        <dbReference type="Pfam" id="PF00275"/>
    </source>
</evidence>
<keyword evidence="14 23" id="KW-0067">ATP-binding</keyword>
<evidence type="ECO:0000313" key="31">
    <source>
        <dbReference type="EMBL" id="GAV48866.1"/>
    </source>
</evidence>
<dbReference type="InterPro" id="IPR001986">
    <property type="entry name" value="Enolpyruvate_Tfrase_dom"/>
</dbReference>
<evidence type="ECO:0000259" key="30">
    <source>
        <dbReference type="Pfam" id="PF24621"/>
    </source>
</evidence>
<dbReference type="Pfam" id="PF01761">
    <property type="entry name" value="DHQ_synthase"/>
    <property type="match status" value="1"/>
</dbReference>
<dbReference type="Gene3D" id="3.65.10.10">
    <property type="entry name" value="Enolpyruvate transferase domain"/>
    <property type="match status" value="2"/>
</dbReference>
<dbReference type="Gene3D" id="3.40.50.1970">
    <property type="match status" value="1"/>
</dbReference>
<dbReference type="SUPFAM" id="SSF56796">
    <property type="entry name" value="Dehydroquinate synthase-like"/>
    <property type="match status" value="1"/>
</dbReference>
<feature type="region of interest" description="Shikimate dehydrogenase" evidence="23">
    <location>
        <begin position="1307"/>
        <end position="1589"/>
    </location>
</feature>
<comment type="similarity">
    <text evidence="23">In the N-terminal section; belongs to the sugar phosphate cyclases superfamily. Dehydroquinate synthase family.</text>
</comment>
<evidence type="ECO:0000256" key="12">
    <source>
        <dbReference type="ARBA" id="ARBA00022777"/>
    </source>
</evidence>
<dbReference type="NCBIfam" id="TIGR01357">
    <property type="entry name" value="aroB"/>
    <property type="match status" value="1"/>
</dbReference>
<feature type="binding site" evidence="23">
    <location>
        <begin position="896"/>
        <end position="903"/>
    </location>
    <ligand>
        <name>ATP</name>
        <dbReference type="ChEBI" id="CHEBI:30616"/>
    </ligand>
</feature>
<dbReference type="HAMAP" id="MF_00210">
    <property type="entry name" value="EPSP_synth"/>
    <property type="match status" value="1"/>
</dbReference>
<feature type="active site" description="Schiff-base intermediate with substrate; for 3-dehydroquinate dehydratase activity" evidence="23">
    <location>
        <position position="1228"/>
    </location>
</feature>
<comment type="pathway">
    <text evidence="23 24">Metabolic intermediate biosynthesis; chorismate biosynthesis; chorismate from D-erythrose 4-phosphate and phosphoenolpyruvate: step 3/7.</text>
</comment>
<dbReference type="InterPro" id="IPR001381">
    <property type="entry name" value="DHquinase_I"/>
</dbReference>
<evidence type="ECO:0000259" key="27">
    <source>
        <dbReference type="Pfam" id="PF01761"/>
    </source>
</evidence>
<dbReference type="CDD" id="cd01556">
    <property type="entry name" value="EPSP_synthase"/>
    <property type="match status" value="1"/>
</dbReference>
<evidence type="ECO:0000256" key="2">
    <source>
        <dbReference type="ARBA" id="ARBA00004811"/>
    </source>
</evidence>
<dbReference type="Pfam" id="PF01488">
    <property type="entry name" value="Shikimate_DH"/>
    <property type="match status" value="1"/>
</dbReference>
<dbReference type="SMR" id="A0A1Q2ZZI1"/>
<evidence type="ECO:0000256" key="23">
    <source>
        <dbReference type="HAMAP-Rule" id="MF_03143"/>
    </source>
</evidence>
<feature type="binding site" evidence="23">
    <location>
        <position position="185"/>
    </location>
    <ligand>
        <name>NAD(+)</name>
        <dbReference type="ChEBI" id="CHEBI:57540"/>
    </ligand>
</feature>
<dbReference type="Gene3D" id="1.20.1090.10">
    <property type="entry name" value="Dehydroquinate synthase-like - alpha domain"/>
    <property type="match status" value="1"/>
</dbReference>
<dbReference type="InterPro" id="IPR023000">
    <property type="entry name" value="Shikimate_kinase_CS"/>
</dbReference>
<dbReference type="InterPro" id="IPR013792">
    <property type="entry name" value="RNA3'P_cycl/enolpyr_Trfase_a/b"/>
</dbReference>
<keyword evidence="16 23" id="KW-0560">Oxidoreductase</keyword>
<dbReference type="GO" id="GO:0003855">
    <property type="term" value="F:3-dehydroquinate dehydratase activity"/>
    <property type="evidence" value="ECO:0007669"/>
    <property type="project" value="UniProtKB-UniRule"/>
</dbReference>
<feature type="domain" description="Quinate/shikimate 5-dehydrogenase/glutamyl-tRNA reductase" evidence="26">
    <location>
        <begin position="1427"/>
        <end position="1502"/>
    </location>
</feature>
<dbReference type="PANTHER" id="PTHR21090">
    <property type="entry name" value="AROM/DEHYDROQUINATE SYNTHASE"/>
    <property type="match status" value="1"/>
</dbReference>
<evidence type="ECO:0000256" key="24">
    <source>
        <dbReference type="PIRNR" id="PIRNR000514"/>
    </source>
</evidence>
<comment type="subunit">
    <text evidence="23 24">Homodimer.</text>
</comment>
<evidence type="ECO:0000256" key="6">
    <source>
        <dbReference type="ARBA" id="ARBA00009948"/>
    </source>
</evidence>
<accession>A0A1Q2ZZI1</accession>
<dbReference type="GO" id="GO:0003856">
    <property type="term" value="F:3-dehydroquinate synthase activity"/>
    <property type="evidence" value="ECO:0007669"/>
    <property type="project" value="UniProtKB-UniRule"/>
</dbReference>
<feature type="active site" description="Proton acceptor; for 3-dehydroquinate synthase activity" evidence="23">
    <location>
        <position position="283"/>
    </location>
</feature>
<feature type="region of interest" description="3-dehydroquinate synthase" evidence="23">
    <location>
        <begin position="1"/>
        <end position="392"/>
    </location>
</feature>
<feature type="binding site" evidence="23">
    <location>
        <begin position="43"/>
        <end position="45"/>
    </location>
    <ligand>
        <name>NAD(+)</name>
        <dbReference type="ChEBI" id="CHEBI:57540"/>
    </ligand>
</feature>
<dbReference type="EC" id="2.7.1.71" evidence="23"/>
<dbReference type="PROSITE" id="PS01128">
    <property type="entry name" value="SHIKIMATE_KINASE"/>
    <property type="match status" value="1"/>
</dbReference>
<dbReference type="InterPro" id="IPR018508">
    <property type="entry name" value="3-dehydroquinate_DH_AS"/>
</dbReference>
<dbReference type="InterPro" id="IPR046346">
    <property type="entry name" value="Aminoacid_DH-like_N_sf"/>
</dbReference>
<dbReference type="PRINTS" id="PR01100">
    <property type="entry name" value="SHIKIMTKNASE"/>
</dbReference>
<dbReference type="EMBL" id="BDGX01000014">
    <property type="protein sequence ID" value="GAV48866.1"/>
    <property type="molecule type" value="Genomic_DNA"/>
</dbReference>
<feature type="active site" description="For EPSP synthase activity" evidence="23">
    <location>
        <position position="854"/>
    </location>
</feature>
<comment type="similarity">
    <text evidence="23 24">In the 4th section; belongs to the type-I 3-dehydroquinase family.</text>
</comment>
<dbReference type="InterPro" id="IPR006151">
    <property type="entry name" value="Shikm_DH/Glu-tRNA_Rdtase"/>
</dbReference>
<evidence type="ECO:0000256" key="1">
    <source>
        <dbReference type="ARBA" id="ARBA00004496"/>
    </source>
</evidence>
<dbReference type="CDD" id="cd08195">
    <property type="entry name" value="DHQS"/>
    <property type="match status" value="1"/>
</dbReference>
<evidence type="ECO:0000256" key="16">
    <source>
        <dbReference type="ARBA" id="ARBA00023002"/>
    </source>
</evidence>
<comment type="catalytic activity">
    <reaction evidence="23 24">
        <text>3-dehydroquinate = 3-dehydroshikimate + H2O</text>
        <dbReference type="Rhea" id="RHEA:21096"/>
        <dbReference type="ChEBI" id="CHEBI:15377"/>
        <dbReference type="ChEBI" id="CHEBI:16630"/>
        <dbReference type="ChEBI" id="CHEBI:32364"/>
        <dbReference type="EC" id="4.2.1.10"/>
    </reaction>
</comment>
<dbReference type="InterPro" id="IPR030960">
    <property type="entry name" value="DHQS/DOIS_N"/>
</dbReference>
<dbReference type="InterPro" id="IPR041121">
    <property type="entry name" value="SDH_C"/>
</dbReference>
<keyword evidence="11 23" id="KW-0547">Nucleotide-binding</keyword>
<dbReference type="GO" id="GO:0003866">
    <property type="term" value="F:3-phosphoshikimate 1-carboxyvinyltransferase activity"/>
    <property type="evidence" value="ECO:0007669"/>
    <property type="project" value="UniProtKB-UniRule"/>
</dbReference>
<keyword evidence="13 23" id="KW-0862">Zinc</keyword>
<keyword evidence="18 23" id="KW-0456">Lyase</keyword>
<dbReference type="Pfam" id="PF01202">
    <property type="entry name" value="SKI"/>
    <property type="match status" value="1"/>
</dbReference>
<comment type="pathway">
    <text evidence="23 24">Metabolic intermediate biosynthesis; chorismate biosynthesis; chorismate from D-erythrose 4-phosphate and phosphoenolpyruvate: step 4/7.</text>
</comment>
<dbReference type="SUPFAM" id="SSF55205">
    <property type="entry name" value="EPT/RTPC-like"/>
    <property type="match status" value="1"/>
</dbReference>
<dbReference type="Pfam" id="PF00275">
    <property type="entry name" value="EPSP_synthase"/>
    <property type="match status" value="1"/>
</dbReference>
<feature type="binding site" evidence="23">
    <location>
        <position position="364"/>
    </location>
    <ligand>
        <name>7-phospho-2-dehydro-3-deoxy-D-arabino-heptonate</name>
        <dbReference type="ChEBI" id="CHEBI:58394"/>
    </ligand>
</feature>
<dbReference type="PROSITE" id="PS00885">
    <property type="entry name" value="EPSP_SYNTHASE_2"/>
    <property type="match status" value="1"/>
</dbReference>
<feature type="binding site" evidence="23">
    <location>
        <position position="157"/>
    </location>
    <ligand>
        <name>7-phospho-2-dehydro-3-deoxy-D-arabino-heptonate</name>
        <dbReference type="ChEBI" id="CHEBI:58394"/>
    </ligand>
</feature>
<dbReference type="OMA" id="SWANMSW"/>
<dbReference type="InterPro" id="IPR013708">
    <property type="entry name" value="Shikimate_DH-bd_N"/>
</dbReference>
<dbReference type="FunFam" id="3.40.50.300:FF:001256">
    <property type="entry name" value="Pentafunctional AROM polypeptide"/>
    <property type="match status" value="1"/>
</dbReference>
<dbReference type="SUPFAM" id="SSF51735">
    <property type="entry name" value="NAD(P)-binding Rossmann-fold domains"/>
    <property type="match status" value="1"/>
</dbReference>
<evidence type="ECO:0000256" key="14">
    <source>
        <dbReference type="ARBA" id="ARBA00022840"/>
    </source>
</evidence>
<comment type="similarity">
    <text evidence="5">In the N-terminal section; belongs to the shikimate kinase family.</text>
</comment>
<evidence type="ECO:0000313" key="32">
    <source>
        <dbReference type="Proteomes" id="UP000187013"/>
    </source>
</evidence>
<feature type="binding site" evidence="23">
    <location>
        <begin position="78"/>
        <end position="81"/>
    </location>
    <ligand>
        <name>NAD(+)</name>
        <dbReference type="ChEBI" id="CHEBI:57540"/>
    </ligand>
</feature>
<dbReference type="InterPro" id="IPR016037">
    <property type="entry name" value="DHQ_synth_AroB"/>
</dbReference>
<dbReference type="CDD" id="cd00502">
    <property type="entry name" value="DHQase_I"/>
    <property type="match status" value="1"/>
</dbReference>
<feature type="binding site" evidence="23">
    <location>
        <begin position="189"/>
        <end position="192"/>
    </location>
    <ligand>
        <name>7-phospho-2-dehydro-3-deoxy-D-arabino-heptonate</name>
        <dbReference type="ChEBI" id="CHEBI:58394"/>
    </ligand>
</feature>
<evidence type="ECO:0000256" key="17">
    <source>
        <dbReference type="ARBA" id="ARBA00023141"/>
    </source>
</evidence>
<keyword evidence="10 23" id="KW-0479">Metal-binding</keyword>
<gene>
    <name evidence="23" type="primary">ARO1</name>
    <name evidence="31" type="ORF">ZYGR_0N02710</name>
</gene>
<feature type="binding site" evidence="23">
    <location>
        <position position="295"/>
    </location>
    <ligand>
        <name>7-phospho-2-dehydro-3-deoxy-D-arabino-heptonate</name>
        <dbReference type="ChEBI" id="CHEBI:58394"/>
    </ligand>
</feature>
<dbReference type="PROSITE" id="PS00104">
    <property type="entry name" value="EPSP_SYNTHASE_1"/>
    <property type="match status" value="1"/>
</dbReference>
<dbReference type="InterPro" id="IPR008289">
    <property type="entry name" value="Pentafunct_AroM"/>
</dbReference>
<dbReference type="Pfam" id="PF24621">
    <property type="entry name" value="DHQS_C"/>
    <property type="match status" value="1"/>
</dbReference>
<comment type="similarity">
    <text evidence="6">Belongs to the EPSP synthase family.</text>
</comment>
<comment type="pathway">
    <text evidence="2 23 24">Metabolic intermediate biosynthesis; chorismate biosynthesis; chorismate from D-erythrose 4-phosphate and phosphoenolpyruvate: step 6/7.</text>
</comment>
<dbReference type="SUPFAM" id="SSF51569">
    <property type="entry name" value="Aldolase"/>
    <property type="match status" value="1"/>
</dbReference>
<feature type="binding site" evidence="23">
    <location>
        <position position="125"/>
    </location>
    <ligand>
        <name>7-phospho-2-dehydro-3-deoxy-D-arabino-heptonate</name>
        <dbReference type="ChEBI" id="CHEBI:58394"/>
    </ligand>
</feature>
<dbReference type="GO" id="GO:0009073">
    <property type="term" value="P:aromatic amino acid family biosynthetic process"/>
    <property type="evidence" value="ECO:0007669"/>
    <property type="project" value="UniProtKB-UniRule"/>
</dbReference>
<evidence type="ECO:0000256" key="3">
    <source>
        <dbReference type="ARBA" id="ARBA00004842"/>
    </source>
</evidence>
<keyword evidence="15 23" id="KW-0521">NADP</keyword>
<reference evidence="31 32" key="1">
    <citation type="submission" date="2016-08" db="EMBL/GenBank/DDBJ databases">
        <title>Draft genome sequence of allopolyploid Zygosaccharomyces rouxii.</title>
        <authorList>
            <person name="Watanabe J."/>
            <person name="Uehara K."/>
            <person name="Mogi Y."/>
            <person name="Tsukioka Y."/>
        </authorList>
    </citation>
    <scope>NUCLEOTIDE SEQUENCE [LARGE SCALE GENOMIC DNA]</scope>
    <source>
        <strain evidence="31 32">NBRC 110957</strain>
    </source>
</reference>
<feature type="binding site" evidence="23">
    <location>
        <position position="189"/>
    </location>
    <ligand>
        <name>Zn(2+)</name>
        <dbReference type="ChEBI" id="CHEBI:29105"/>
        <note>catalytic</note>
    </ligand>
</feature>
<dbReference type="CDD" id="cd00464">
    <property type="entry name" value="SK"/>
    <property type="match status" value="1"/>
</dbReference>
<dbReference type="EC" id="2.5.1.19" evidence="23"/>
<comment type="catalytic activity">
    <reaction evidence="23 24">
        <text>shikimate + NADP(+) = 3-dehydroshikimate + NADPH + H(+)</text>
        <dbReference type="Rhea" id="RHEA:17737"/>
        <dbReference type="ChEBI" id="CHEBI:15378"/>
        <dbReference type="ChEBI" id="CHEBI:16630"/>
        <dbReference type="ChEBI" id="CHEBI:36208"/>
        <dbReference type="ChEBI" id="CHEBI:57783"/>
        <dbReference type="ChEBI" id="CHEBI:58349"/>
        <dbReference type="EC" id="1.1.1.25"/>
    </reaction>
</comment>
<dbReference type="InterPro" id="IPR023193">
    <property type="entry name" value="EPSP_synthase_CS"/>
</dbReference>
<feature type="domain" description="SDH C-terminal" evidence="29">
    <location>
        <begin position="1557"/>
        <end position="1581"/>
    </location>
</feature>
<comment type="catalytic activity">
    <reaction evidence="20">
        <text>3-phosphoshikimate + phosphoenolpyruvate = 5-O-(1-carboxyvinyl)-3-phosphoshikimate + phosphate</text>
        <dbReference type="Rhea" id="RHEA:21256"/>
        <dbReference type="ChEBI" id="CHEBI:43474"/>
        <dbReference type="ChEBI" id="CHEBI:57701"/>
        <dbReference type="ChEBI" id="CHEBI:58702"/>
        <dbReference type="ChEBI" id="CHEBI:145989"/>
        <dbReference type="EC" id="2.5.1.19"/>
    </reaction>
    <physiologicalReaction direction="left-to-right" evidence="20">
        <dbReference type="Rhea" id="RHEA:21257"/>
    </physiologicalReaction>
</comment>
<feature type="active site" description="Proton acceptor; for 3-dehydroquinate synthase activity" evidence="23">
    <location>
        <position position="268"/>
    </location>
</feature>
<dbReference type="Pfam" id="PF01487">
    <property type="entry name" value="DHquinase_I"/>
    <property type="match status" value="1"/>
</dbReference>
<comment type="catalytic activity">
    <reaction evidence="21 23 24">
        <text>shikimate + ATP = 3-phosphoshikimate + ADP + H(+)</text>
        <dbReference type="Rhea" id="RHEA:13121"/>
        <dbReference type="ChEBI" id="CHEBI:15378"/>
        <dbReference type="ChEBI" id="CHEBI:30616"/>
        <dbReference type="ChEBI" id="CHEBI:36208"/>
        <dbReference type="ChEBI" id="CHEBI:145989"/>
        <dbReference type="ChEBI" id="CHEBI:456216"/>
        <dbReference type="EC" id="2.7.1.71"/>
    </reaction>
</comment>
<dbReference type="OrthoDB" id="197068at2759"/>
<feature type="binding site" evidence="23">
    <location>
        <begin position="109"/>
        <end position="111"/>
    </location>
    <ligand>
        <name>NAD(+)</name>
        <dbReference type="ChEBI" id="CHEBI:57540"/>
    </ligand>
</feature>
<dbReference type="InterPro" id="IPR056179">
    <property type="entry name" value="DHQS_C"/>
</dbReference>
<dbReference type="GO" id="GO:0004764">
    <property type="term" value="F:shikimate 3-dehydrogenase (NADP+) activity"/>
    <property type="evidence" value="ECO:0007669"/>
    <property type="project" value="UniProtKB-UniRule"/>
</dbReference>
<dbReference type="NCBIfam" id="TIGR01809">
    <property type="entry name" value="Shik-DH-AROM"/>
    <property type="match status" value="1"/>
</dbReference>
<evidence type="ECO:0000259" key="29">
    <source>
        <dbReference type="Pfam" id="PF18317"/>
    </source>
</evidence>
<comment type="caution">
    <text evidence="23">Lacks conserved residue(s) required for the propagation of feature annotation.</text>
</comment>
<feature type="binding site" evidence="23">
    <location>
        <position position="156"/>
    </location>
    <ligand>
        <name>NAD(+)</name>
        <dbReference type="ChEBI" id="CHEBI:57540"/>
    </ligand>
</feature>
<feature type="domain" description="Enolpyruvate transferase" evidence="25">
    <location>
        <begin position="412"/>
        <end position="866"/>
    </location>
</feature>
<dbReference type="GO" id="GO:0009423">
    <property type="term" value="P:chorismate biosynthetic process"/>
    <property type="evidence" value="ECO:0007669"/>
    <property type="project" value="UniProtKB-UniRule"/>
</dbReference>
<evidence type="ECO:0000256" key="18">
    <source>
        <dbReference type="ARBA" id="ARBA00023239"/>
    </source>
</evidence>
<dbReference type="Pfam" id="PF08501">
    <property type="entry name" value="Shikimate_dh_N"/>
    <property type="match status" value="1"/>
</dbReference>
<dbReference type="NCBIfam" id="TIGR01093">
    <property type="entry name" value="aroD"/>
    <property type="match status" value="1"/>
</dbReference>
<feature type="binding site" evidence="23">
    <location>
        <begin position="134"/>
        <end position="135"/>
    </location>
    <ligand>
        <name>NAD(+)</name>
        <dbReference type="ChEBI" id="CHEBI:57540"/>
    </ligand>
</feature>
<dbReference type="FunFam" id="3.20.20.70:FF:000135">
    <property type="entry name" value="Pentafunctional AROM polypeptide"/>
    <property type="match status" value="1"/>
</dbReference>
<feature type="active site" description="Proton acceptor; for 3-dehydroquinate dehydratase activity" evidence="23">
    <location>
        <position position="1199"/>
    </location>
</feature>
<comment type="caution">
    <text evidence="31">The sequence shown here is derived from an EMBL/GenBank/DDBJ whole genome shotgun (WGS) entry which is preliminary data.</text>
</comment>
<name>A0A1Q2ZZI1_ZYGRO</name>
<proteinExistence type="inferred from homology"/>
<evidence type="ECO:0000256" key="15">
    <source>
        <dbReference type="ARBA" id="ARBA00022857"/>
    </source>
</evidence>
<dbReference type="GO" id="GO:0005524">
    <property type="term" value="F:ATP binding"/>
    <property type="evidence" value="ECO:0007669"/>
    <property type="project" value="UniProtKB-UniRule"/>
</dbReference>
<dbReference type="InterPro" id="IPR000623">
    <property type="entry name" value="Shikimate_kinase/TSH1"/>
</dbReference>
<comment type="similarity">
    <text evidence="23 24">In the 3rd section; belongs to the shikimate kinase family.</text>
</comment>
<dbReference type="InterPro" id="IPR036968">
    <property type="entry name" value="Enolpyruvate_Tfrase_sf"/>
</dbReference>
<comment type="pathway">
    <text evidence="23 24">Metabolic intermediate biosynthesis; chorismate biosynthesis; chorismate from D-erythrose 4-phosphate and phosphoenolpyruvate: step 2/7.</text>
</comment>
<dbReference type="Pfam" id="PF18317">
    <property type="entry name" value="SDH_C"/>
    <property type="match status" value="1"/>
</dbReference>
<keyword evidence="19 23" id="KW-0511">Multifunctional enzyme</keyword>
<dbReference type="EC" id="4.2.1.10" evidence="23"/>
<evidence type="ECO:0000256" key="13">
    <source>
        <dbReference type="ARBA" id="ARBA00022833"/>
    </source>
</evidence>
<dbReference type="CDD" id="cd01065">
    <property type="entry name" value="NAD_bind_Shikimate_DH"/>
    <property type="match status" value="1"/>
</dbReference>
<evidence type="ECO:0000259" key="28">
    <source>
        <dbReference type="Pfam" id="PF08501"/>
    </source>
</evidence>
<dbReference type="NCBIfam" id="TIGR01356">
    <property type="entry name" value="aroA"/>
    <property type="match status" value="1"/>
</dbReference>
<dbReference type="HAMAP" id="MF_00109">
    <property type="entry name" value="Shikimate_kinase"/>
    <property type="match status" value="1"/>
</dbReference>